<comment type="similarity">
    <text evidence="2">Belongs to the auxin efflux carrier (TC 2.A.69) family.</text>
</comment>
<dbReference type="PANTHER" id="PTHR36838">
    <property type="entry name" value="AUXIN EFFLUX CARRIER FAMILY PROTEIN"/>
    <property type="match status" value="1"/>
</dbReference>
<dbReference type="Proteomes" id="UP000361836">
    <property type="component" value="Unassembled WGS sequence"/>
</dbReference>
<keyword evidence="5 8" id="KW-0812">Transmembrane</keyword>
<evidence type="ECO:0000256" key="3">
    <source>
        <dbReference type="ARBA" id="ARBA00022448"/>
    </source>
</evidence>
<feature type="transmembrane region" description="Helical" evidence="8">
    <location>
        <begin position="42"/>
        <end position="61"/>
    </location>
</feature>
<accession>A0A5K1II61</accession>
<dbReference type="RefSeq" id="WP_152074372.1">
    <property type="nucleotide sequence ID" value="NZ_CAAKNU010000104.1"/>
</dbReference>
<protein>
    <submittedName>
        <fullName evidence="9">Membrane transport protein</fullName>
    </submittedName>
</protein>
<dbReference type="Pfam" id="PF03547">
    <property type="entry name" value="Mem_trans"/>
    <property type="match status" value="1"/>
</dbReference>
<gene>
    <name evidence="9" type="ORF">KCJAJFAP_01425</name>
</gene>
<dbReference type="Gene3D" id="1.20.1530.20">
    <property type="match status" value="1"/>
</dbReference>
<sequence length="309" mass="32916">MQLSLASTMPLMLNQIIAMFLMMGVGAICFKAGFITKDGSKVFTNLACYVSTPAVVLRALASKFDPEVAANVAWVVGVTCILMVVCIVCARLAYGSNGNRAAQVGIIVSNMGFVGIPLVEGVIGEEYVIYISATIAAQTVFIWTYCVWMYTRDRSTVSVKKVFTNPVIISVIVGFAMFFLSYEPQGVVKVFVDGMANLNTGLGMLIVGIFLAQSDLRALLRTRSIYKASALRLLVTAGIAALILAVTPMPQACKAVLLIAFSCPCGAMSSMMPQLFGGDYRFGAGLVTISTLLSIVTMPALLSAGLMLF</sequence>
<dbReference type="InterPro" id="IPR004776">
    <property type="entry name" value="Mem_transp_PIN-like"/>
</dbReference>
<feature type="transmembrane region" description="Helical" evidence="8">
    <location>
        <begin position="255"/>
        <end position="272"/>
    </location>
</feature>
<feature type="transmembrane region" description="Helical" evidence="8">
    <location>
        <begin position="194"/>
        <end position="212"/>
    </location>
</feature>
<reference evidence="9 10" key="1">
    <citation type="submission" date="2019-10" db="EMBL/GenBank/DDBJ databases">
        <authorList>
            <person name="Wolf R A."/>
        </authorList>
    </citation>
    <scope>NUCLEOTIDE SEQUENCE [LARGE SCALE GENOMIC DNA]</scope>
    <source>
        <strain evidence="9">Collinsella_aerofaciens_MC2</strain>
    </source>
</reference>
<feature type="transmembrane region" description="Helical" evidence="8">
    <location>
        <begin position="73"/>
        <end position="94"/>
    </location>
</feature>
<evidence type="ECO:0000256" key="7">
    <source>
        <dbReference type="ARBA" id="ARBA00023136"/>
    </source>
</evidence>
<feature type="transmembrane region" description="Helical" evidence="8">
    <location>
        <begin position="129"/>
        <end position="150"/>
    </location>
</feature>
<dbReference type="AlphaFoldDB" id="A0A5K1II61"/>
<organism evidence="9 10">
    <name type="scientific">Collinsella aerofaciens</name>
    <dbReference type="NCBI Taxonomy" id="74426"/>
    <lineage>
        <taxon>Bacteria</taxon>
        <taxon>Bacillati</taxon>
        <taxon>Actinomycetota</taxon>
        <taxon>Coriobacteriia</taxon>
        <taxon>Coriobacteriales</taxon>
        <taxon>Coriobacteriaceae</taxon>
        <taxon>Collinsella</taxon>
    </lineage>
</organism>
<evidence type="ECO:0000256" key="2">
    <source>
        <dbReference type="ARBA" id="ARBA00010145"/>
    </source>
</evidence>
<dbReference type="OrthoDB" id="9798064at2"/>
<evidence type="ECO:0000256" key="6">
    <source>
        <dbReference type="ARBA" id="ARBA00022989"/>
    </source>
</evidence>
<dbReference type="EMBL" id="CABWIE010000002">
    <property type="protein sequence ID" value="VWL86260.1"/>
    <property type="molecule type" value="Genomic_DNA"/>
</dbReference>
<dbReference type="PANTHER" id="PTHR36838:SF1">
    <property type="entry name" value="SLR1864 PROTEIN"/>
    <property type="match status" value="1"/>
</dbReference>
<feature type="transmembrane region" description="Helical" evidence="8">
    <location>
        <begin position="162"/>
        <end position="182"/>
    </location>
</feature>
<name>A0A5K1II61_9ACTN</name>
<evidence type="ECO:0000256" key="8">
    <source>
        <dbReference type="SAM" id="Phobius"/>
    </source>
</evidence>
<evidence type="ECO:0000313" key="9">
    <source>
        <dbReference type="EMBL" id="VWL86260.1"/>
    </source>
</evidence>
<feature type="transmembrane region" description="Helical" evidence="8">
    <location>
        <begin position="284"/>
        <end position="308"/>
    </location>
</feature>
<feature type="transmembrane region" description="Helical" evidence="8">
    <location>
        <begin position="233"/>
        <end position="249"/>
    </location>
</feature>
<evidence type="ECO:0000256" key="4">
    <source>
        <dbReference type="ARBA" id="ARBA00022475"/>
    </source>
</evidence>
<dbReference type="GO" id="GO:0055085">
    <property type="term" value="P:transmembrane transport"/>
    <property type="evidence" value="ECO:0007669"/>
    <property type="project" value="InterPro"/>
</dbReference>
<keyword evidence="6 8" id="KW-1133">Transmembrane helix</keyword>
<comment type="subcellular location">
    <subcellularLocation>
        <location evidence="1">Cell membrane</location>
        <topology evidence="1">Multi-pass membrane protein</topology>
    </subcellularLocation>
</comment>
<feature type="transmembrane region" description="Helical" evidence="8">
    <location>
        <begin position="12"/>
        <end position="30"/>
    </location>
</feature>
<keyword evidence="10" id="KW-1185">Reference proteome</keyword>
<evidence type="ECO:0000313" key="10">
    <source>
        <dbReference type="Proteomes" id="UP000361836"/>
    </source>
</evidence>
<dbReference type="GO" id="GO:0005886">
    <property type="term" value="C:plasma membrane"/>
    <property type="evidence" value="ECO:0007669"/>
    <property type="project" value="UniProtKB-SubCell"/>
</dbReference>
<dbReference type="InterPro" id="IPR038770">
    <property type="entry name" value="Na+/solute_symporter_sf"/>
</dbReference>
<feature type="transmembrane region" description="Helical" evidence="8">
    <location>
        <begin position="101"/>
        <end position="123"/>
    </location>
</feature>
<keyword evidence="3" id="KW-0813">Transport</keyword>
<evidence type="ECO:0000256" key="1">
    <source>
        <dbReference type="ARBA" id="ARBA00004651"/>
    </source>
</evidence>
<evidence type="ECO:0000256" key="5">
    <source>
        <dbReference type="ARBA" id="ARBA00022692"/>
    </source>
</evidence>
<keyword evidence="4" id="KW-1003">Cell membrane</keyword>
<keyword evidence="7 8" id="KW-0472">Membrane</keyword>
<proteinExistence type="inferred from homology"/>